<evidence type="ECO:0000256" key="1">
    <source>
        <dbReference type="SAM" id="MobiDB-lite"/>
    </source>
</evidence>
<reference evidence="2" key="1">
    <citation type="submission" date="2023-06" db="EMBL/GenBank/DDBJ databases">
        <title>Multi-omics analyses reveal the molecular pathogenesis toolkit of Lasiodiplodia hormozganensis, a cross-kingdom pathogen.</title>
        <authorList>
            <person name="Felix C."/>
            <person name="Meneses R."/>
            <person name="Goncalves M.F.M."/>
            <person name="Tilleman L."/>
            <person name="Duarte A.S."/>
            <person name="Jorrin-Novo J.V."/>
            <person name="Van De Peer Y."/>
            <person name="Deforce D."/>
            <person name="Van Nieuwerburgh F."/>
            <person name="Esteves A.C."/>
            <person name="Alves A."/>
        </authorList>
    </citation>
    <scope>NUCLEOTIDE SEQUENCE</scope>
    <source>
        <strain evidence="2">CBS 339.90</strain>
    </source>
</reference>
<feature type="compositionally biased region" description="Acidic residues" evidence="1">
    <location>
        <begin position="36"/>
        <end position="52"/>
    </location>
</feature>
<gene>
    <name evidence="2" type="ORF">DIS24_g9369</name>
</gene>
<protein>
    <submittedName>
        <fullName evidence="2">Uncharacterized protein</fullName>
    </submittedName>
</protein>
<sequence>MHRAIQELENNDDSDDDDLPNVFVPPEDQSDNGWSDVDDDEDDDDDEEELDSFDQGTDWLDPKYHKALAGWIWGMTSKRQKGSNTAEQIDTAGKSALEKRNGETLARRLAANAPQPHNFEWIEIVYEKR</sequence>
<proteinExistence type="predicted"/>
<evidence type="ECO:0000313" key="2">
    <source>
        <dbReference type="EMBL" id="KAK0640410.1"/>
    </source>
</evidence>
<dbReference type="EMBL" id="JAUJDW010000082">
    <property type="protein sequence ID" value="KAK0640410.1"/>
    <property type="molecule type" value="Genomic_DNA"/>
</dbReference>
<keyword evidence="3" id="KW-1185">Reference proteome</keyword>
<organism evidence="2 3">
    <name type="scientific">Lasiodiplodia hormozganensis</name>
    <dbReference type="NCBI Taxonomy" id="869390"/>
    <lineage>
        <taxon>Eukaryota</taxon>
        <taxon>Fungi</taxon>
        <taxon>Dikarya</taxon>
        <taxon>Ascomycota</taxon>
        <taxon>Pezizomycotina</taxon>
        <taxon>Dothideomycetes</taxon>
        <taxon>Dothideomycetes incertae sedis</taxon>
        <taxon>Botryosphaeriales</taxon>
        <taxon>Botryosphaeriaceae</taxon>
        <taxon>Lasiodiplodia</taxon>
    </lineage>
</organism>
<dbReference type="Proteomes" id="UP001175001">
    <property type="component" value="Unassembled WGS sequence"/>
</dbReference>
<feature type="compositionally biased region" description="Acidic residues" evidence="1">
    <location>
        <begin position="9"/>
        <end position="19"/>
    </location>
</feature>
<dbReference type="AlphaFoldDB" id="A0AA39XWM9"/>
<evidence type="ECO:0000313" key="3">
    <source>
        <dbReference type="Proteomes" id="UP001175001"/>
    </source>
</evidence>
<name>A0AA39XWM9_9PEZI</name>
<comment type="caution">
    <text evidence="2">The sequence shown here is derived from an EMBL/GenBank/DDBJ whole genome shotgun (WGS) entry which is preliminary data.</text>
</comment>
<accession>A0AA39XWM9</accession>
<feature type="region of interest" description="Disordered" evidence="1">
    <location>
        <begin position="1"/>
        <end position="59"/>
    </location>
</feature>